<keyword evidence="3" id="KW-1185">Reference proteome</keyword>
<evidence type="ECO:0000313" key="2">
    <source>
        <dbReference type="EMBL" id="RUS33125.1"/>
    </source>
</evidence>
<evidence type="ECO:0008006" key="4">
    <source>
        <dbReference type="Google" id="ProtNLM"/>
    </source>
</evidence>
<reference evidence="2 3" key="1">
    <citation type="journal article" date="2018" name="New Phytol.">
        <title>Phylogenomics of Endogonaceae and evolution of mycorrhizas within Mucoromycota.</title>
        <authorList>
            <person name="Chang Y."/>
            <person name="Desiro A."/>
            <person name="Na H."/>
            <person name="Sandor L."/>
            <person name="Lipzen A."/>
            <person name="Clum A."/>
            <person name="Barry K."/>
            <person name="Grigoriev I.V."/>
            <person name="Martin F.M."/>
            <person name="Stajich J.E."/>
            <person name="Smith M.E."/>
            <person name="Bonito G."/>
            <person name="Spatafora J.W."/>
        </authorList>
    </citation>
    <scope>NUCLEOTIDE SEQUENCE [LARGE SCALE GENOMIC DNA]</scope>
    <source>
        <strain evidence="2 3">AD002</strain>
    </source>
</reference>
<feature type="region of interest" description="Disordered" evidence="1">
    <location>
        <begin position="1"/>
        <end position="23"/>
    </location>
</feature>
<evidence type="ECO:0000256" key="1">
    <source>
        <dbReference type="SAM" id="MobiDB-lite"/>
    </source>
</evidence>
<dbReference type="EMBL" id="RBNJ01001468">
    <property type="protein sequence ID" value="RUS33125.1"/>
    <property type="molecule type" value="Genomic_DNA"/>
</dbReference>
<protein>
    <recommendedName>
        <fullName evidence="4">Methyltransferase type 11 domain-containing protein</fullName>
    </recommendedName>
</protein>
<accession>A0A433QTP4</accession>
<dbReference type="Proteomes" id="UP000274822">
    <property type="component" value="Unassembled WGS sequence"/>
</dbReference>
<evidence type="ECO:0000313" key="3">
    <source>
        <dbReference type="Proteomes" id="UP000274822"/>
    </source>
</evidence>
<proteinExistence type="predicted"/>
<organism evidence="2 3">
    <name type="scientific">Jimgerdemannia flammicorona</name>
    <dbReference type="NCBI Taxonomy" id="994334"/>
    <lineage>
        <taxon>Eukaryota</taxon>
        <taxon>Fungi</taxon>
        <taxon>Fungi incertae sedis</taxon>
        <taxon>Mucoromycota</taxon>
        <taxon>Mucoromycotina</taxon>
        <taxon>Endogonomycetes</taxon>
        <taxon>Endogonales</taxon>
        <taxon>Endogonaceae</taxon>
        <taxon>Jimgerdemannia</taxon>
    </lineage>
</organism>
<name>A0A433QTP4_9FUNG</name>
<dbReference type="Gene3D" id="3.40.50.150">
    <property type="entry name" value="Vaccinia Virus protein VP39"/>
    <property type="match status" value="1"/>
</dbReference>
<gene>
    <name evidence="2" type="ORF">BC938DRAFT_472962</name>
</gene>
<dbReference type="AlphaFoldDB" id="A0A433QTP4"/>
<feature type="compositionally biased region" description="Basic and acidic residues" evidence="1">
    <location>
        <begin position="1"/>
        <end position="13"/>
    </location>
</feature>
<dbReference type="InterPro" id="IPR029063">
    <property type="entry name" value="SAM-dependent_MTases_sf"/>
</dbReference>
<comment type="caution">
    <text evidence="2">The sequence shown here is derived from an EMBL/GenBank/DDBJ whole genome shotgun (WGS) entry which is preliminary data.</text>
</comment>
<sequence length="333" mass="37741">MSTNKHDRSEYPDKPSLLRGPTLNRSQNFNLKHGLFWTHRLTLLEYLSSSSVTNDDTCSPSIVALFEHPSRIRTDTNSLLLALSLSGNHQKRAIITWVASSSAKHRNYQIRIWLRAEQVKLQRTETIRQSTPCLMSNNKPNFPEGFKCHDKRPHGSSIYMLPANDEVENDRLVDQHYVYKLMTLAFKTTDWQKVVNELVRVTKPGGYIELIEGQLKFEEMPPSYRKFYNALAEASLARGIELTVGSNLNSFLASAGMCDITSDYVSCPLGWGGRIGQICLQNAVKGIHALQPALAHLISDSDYEEIFAKITEEAKVCRTWSRVNYAFGMKPTK</sequence>